<sequence length="228" mass="25469">MSDFTNNSRVDKFEKRRKNTKSLSVLLILGSILLVVLIGVMVFGGDESAEQPTDEKAGQTTGQDGQAGNSGDDEAGNTDEEETDENNAQDDSTGESDTEENNTQDNESDAQSGTEQVEPSDDNVTEAYTKDWQPVGTEQSEPHTTNFDEGSQDRLEMRKASAVATGLDEESLIMWWIQRNGDNSVISTVSNADNTEYYRVYMTWVENQGWKPSKVEVLKENDQEWRFE</sequence>
<name>A0ABV9DMV9_9BACI</name>
<keyword evidence="2" id="KW-1133">Transmembrane helix</keyword>
<accession>A0ABV9DMV9</accession>
<comment type="caution">
    <text evidence="4">The sequence shown here is derived from an EMBL/GenBank/DDBJ whole genome shotgun (WGS) entry which is preliminary data.</text>
</comment>
<gene>
    <name evidence="4" type="ORF">ACFO3D_11840</name>
</gene>
<feature type="transmembrane region" description="Helical" evidence="2">
    <location>
        <begin position="23"/>
        <end position="44"/>
    </location>
</feature>
<reference evidence="5" key="1">
    <citation type="journal article" date="2019" name="Int. J. Syst. Evol. Microbiol.">
        <title>The Global Catalogue of Microorganisms (GCM) 10K type strain sequencing project: providing services to taxonomists for standard genome sequencing and annotation.</title>
        <authorList>
            <consortium name="The Broad Institute Genomics Platform"/>
            <consortium name="The Broad Institute Genome Sequencing Center for Infectious Disease"/>
            <person name="Wu L."/>
            <person name="Ma J."/>
        </authorList>
    </citation>
    <scope>NUCLEOTIDE SEQUENCE [LARGE SCALE GENOMIC DNA]</scope>
    <source>
        <strain evidence="5">CGMCC 4.7426</strain>
    </source>
</reference>
<proteinExistence type="predicted"/>
<feature type="compositionally biased region" description="Low complexity" evidence="1">
    <location>
        <begin position="58"/>
        <end position="67"/>
    </location>
</feature>
<evidence type="ECO:0000313" key="5">
    <source>
        <dbReference type="Proteomes" id="UP001595989"/>
    </source>
</evidence>
<evidence type="ECO:0000256" key="2">
    <source>
        <dbReference type="SAM" id="Phobius"/>
    </source>
</evidence>
<dbReference type="Proteomes" id="UP001595989">
    <property type="component" value="Unassembled WGS sequence"/>
</dbReference>
<feature type="compositionally biased region" description="Polar residues" evidence="1">
    <location>
        <begin position="136"/>
        <end position="149"/>
    </location>
</feature>
<protein>
    <submittedName>
        <fullName evidence="4">DUF1510 family protein</fullName>
    </submittedName>
</protein>
<feature type="domain" description="DUF1510" evidence="3">
    <location>
        <begin position="128"/>
        <end position="218"/>
    </location>
</feature>
<dbReference type="RefSeq" id="WP_390296204.1">
    <property type="nucleotide sequence ID" value="NZ_JBHSFU010000006.1"/>
</dbReference>
<feature type="compositionally biased region" description="Acidic residues" evidence="1">
    <location>
        <begin position="71"/>
        <end position="108"/>
    </location>
</feature>
<dbReference type="EMBL" id="JBHSFU010000006">
    <property type="protein sequence ID" value="MFC4558898.1"/>
    <property type="molecule type" value="Genomic_DNA"/>
</dbReference>
<keyword evidence="2" id="KW-0812">Transmembrane</keyword>
<organism evidence="4 5">
    <name type="scientific">Virgibacillus kekensis</name>
    <dbReference type="NCBI Taxonomy" id="202261"/>
    <lineage>
        <taxon>Bacteria</taxon>
        <taxon>Bacillati</taxon>
        <taxon>Bacillota</taxon>
        <taxon>Bacilli</taxon>
        <taxon>Bacillales</taxon>
        <taxon>Bacillaceae</taxon>
        <taxon>Virgibacillus</taxon>
    </lineage>
</organism>
<feature type="region of interest" description="Disordered" evidence="1">
    <location>
        <begin position="47"/>
        <end position="155"/>
    </location>
</feature>
<evidence type="ECO:0000259" key="3">
    <source>
        <dbReference type="Pfam" id="PF07423"/>
    </source>
</evidence>
<keyword evidence="2" id="KW-0472">Membrane</keyword>
<dbReference type="Pfam" id="PF07423">
    <property type="entry name" value="DUF1510"/>
    <property type="match status" value="1"/>
</dbReference>
<evidence type="ECO:0000256" key="1">
    <source>
        <dbReference type="SAM" id="MobiDB-lite"/>
    </source>
</evidence>
<evidence type="ECO:0000313" key="4">
    <source>
        <dbReference type="EMBL" id="MFC4558898.1"/>
    </source>
</evidence>
<dbReference type="InterPro" id="IPR009988">
    <property type="entry name" value="DUF1510"/>
</dbReference>
<keyword evidence="5" id="KW-1185">Reference proteome</keyword>